<feature type="compositionally biased region" description="Basic and acidic residues" evidence="1">
    <location>
        <begin position="130"/>
        <end position="147"/>
    </location>
</feature>
<feature type="compositionally biased region" description="Low complexity" evidence="1">
    <location>
        <begin position="1073"/>
        <end position="1086"/>
    </location>
</feature>
<dbReference type="InterPro" id="IPR028030">
    <property type="entry name" value="DUF4592"/>
</dbReference>
<feature type="compositionally biased region" description="Polar residues" evidence="1">
    <location>
        <begin position="868"/>
        <end position="895"/>
    </location>
</feature>
<feature type="compositionally biased region" description="Basic and acidic residues" evidence="1">
    <location>
        <begin position="584"/>
        <end position="594"/>
    </location>
</feature>
<reference evidence="3" key="3">
    <citation type="submission" date="2025-09" db="UniProtKB">
        <authorList>
            <consortium name="Ensembl"/>
        </authorList>
    </citation>
    <scope>IDENTIFICATION</scope>
</reference>
<feature type="compositionally biased region" description="Basic and acidic residues" evidence="1">
    <location>
        <begin position="1056"/>
        <end position="1066"/>
    </location>
</feature>
<feature type="region of interest" description="Disordered" evidence="1">
    <location>
        <begin position="832"/>
        <end position="975"/>
    </location>
</feature>
<organism evidence="3 4">
    <name type="scientific">Amphiprion percula</name>
    <name type="common">Orange clownfish</name>
    <name type="synonym">Lutjanus percula</name>
    <dbReference type="NCBI Taxonomy" id="161767"/>
    <lineage>
        <taxon>Eukaryota</taxon>
        <taxon>Metazoa</taxon>
        <taxon>Chordata</taxon>
        <taxon>Craniata</taxon>
        <taxon>Vertebrata</taxon>
        <taxon>Euteleostomi</taxon>
        <taxon>Actinopterygii</taxon>
        <taxon>Neopterygii</taxon>
        <taxon>Teleostei</taxon>
        <taxon>Neoteleostei</taxon>
        <taxon>Acanthomorphata</taxon>
        <taxon>Ovalentaria</taxon>
        <taxon>Pomacentridae</taxon>
        <taxon>Amphiprion</taxon>
    </lineage>
</organism>
<feature type="compositionally biased region" description="Basic and acidic residues" evidence="1">
    <location>
        <begin position="963"/>
        <end position="974"/>
    </location>
</feature>
<feature type="compositionally biased region" description="Basic and acidic residues" evidence="1">
    <location>
        <begin position="541"/>
        <end position="556"/>
    </location>
</feature>
<proteinExistence type="predicted"/>
<name>A0A3P8S9A8_AMPPE</name>
<feature type="region of interest" description="Disordered" evidence="1">
    <location>
        <begin position="388"/>
        <end position="445"/>
    </location>
</feature>
<feature type="compositionally biased region" description="Polar residues" evidence="1">
    <location>
        <begin position="475"/>
        <end position="492"/>
    </location>
</feature>
<dbReference type="Proteomes" id="UP000265080">
    <property type="component" value="Chromosome 12"/>
</dbReference>
<dbReference type="Pfam" id="PF15262">
    <property type="entry name" value="DUF4592"/>
    <property type="match status" value="1"/>
</dbReference>
<feature type="region of interest" description="Disordered" evidence="1">
    <location>
        <begin position="1"/>
        <end position="57"/>
    </location>
</feature>
<evidence type="ECO:0000259" key="2">
    <source>
        <dbReference type="Pfam" id="PF15262"/>
    </source>
</evidence>
<feature type="compositionally biased region" description="Acidic residues" evidence="1">
    <location>
        <begin position="610"/>
        <end position="621"/>
    </location>
</feature>
<dbReference type="STRING" id="161767.ENSAPEP00000009328"/>
<dbReference type="Ensembl" id="ENSAPET00000009581.1">
    <property type="protein sequence ID" value="ENSAPEP00000009328.1"/>
    <property type="gene ID" value="ENSAPEG00000006709.1"/>
</dbReference>
<dbReference type="PANTHER" id="PTHR47743">
    <property type="entry name" value="KIAA1210 / KIAA1211 FAMILY MEMBER"/>
    <property type="match status" value="1"/>
</dbReference>
<feature type="compositionally biased region" description="Low complexity" evidence="1">
    <location>
        <begin position="848"/>
        <end position="861"/>
    </location>
</feature>
<dbReference type="OMA" id="MEAHTTS"/>
<feature type="region of interest" description="Disordered" evidence="1">
    <location>
        <begin position="465"/>
        <end position="621"/>
    </location>
</feature>
<feature type="compositionally biased region" description="Low complexity" evidence="1">
    <location>
        <begin position="940"/>
        <end position="958"/>
    </location>
</feature>
<reference evidence="3" key="2">
    <citation type="submission" date="2025-08" db="UniProtKB">
        <authorList>
            <consortium name="Ensembl"/>
        </authorList>
    </citation>
    <scope>IDENTIFICATION</scope>
</reference>
<feature type="region of interest" description="Disordered" evidence="1">
    <location>
        <begin position="114"/>
        <end position="192"/>
    </location>
</feature>
<feature type="region of interest" description="Disordered" evidence="1">
    <location>
        <begin position="1000"/>
        <end position="1114"/>
    </location>
</feature>
<feature type="domain" description="DUF4592" evidence="2">
    <location>
        <begin position="116"/>
        <end position="241"/>
    </location>
</feature>
<feature type="region of interest" description="Disordered" evidence="1">
    <location>
        <begin position="652"/>
        <end position="761"/>
    </location>
</feature>
<reference evidence="3 4" key="1">
    <citation type="submission" date="2018-03" db="EMBL/GenBank/DDBJ databases">
        <title>Finding Nemo's genes: A chromosome-scale reference assembly of the genome of the orange clownfish Amphiprion percula.</title>
        <authorList>
            <person name="Lehmann R."/>
        </authorList>
    </citation>
    <scope>NUCLEOTIDE SEQUENCE</scope>
</reference>
<dbReference type="PANTHER" id="PTHR47743:SF1">
    <property type="entry name" value="CRACD-LIKE PROTEIN"/>
    <property type="match status" value="1"/>
</dbReference>
<accession>A0A3P8S9A8</accession>
<evidence type="ECO:0000256" key="1">
    <source>
        <dbReference type="SAM" id="MobiDB-lite"/>
    </source>
</evidence>
<protein>
    <recommendedName>
        <fullName evidence="2">DUF4592 domain-containing protein</fullName>
    </recommendedName>
</protein>
<feature type="compositionally biased region" description="Polar residues" evidence="1">
    <location>
        <begin position="902"/>
        <end position="939"/>
    </location>
</feature>
<feature type="compositionally biased region" description="Basic residues" evidence="1">
    <location>
        <begin position="18"/>
        <end position="36"/>
    </location>
</feature>
<sequence length="1114" mass="120137">MESFSGDTEESTEDVPGRKKSKLKSLRTRLFRKSKKAGVEESTKLSQSASDITAAKGLGSDEELVCSQAMMGSRALSHDSIFLADQVLTDDEPARGSSQQNVHSKIKALQTKLLQQNLHFGPPPAVLPIRRPEDPSSHSEESLDHSPPDSPGGDATSYGALTKTTSQPASCPFSPISRSVPTKSLPPTPSHIFPSYGATTSASAVEAPLDFSTPAQFSPCLDTSAARHRMSIKPRNQRATSKKKLTVTQSLSLSHTLNNVDNFESVEEPERQHEVQEEEQTIIPQHLPFKSAKVAPVPSEVAPVPLEVAPVPSEVAPVPSEVVPVPSEVVPVASKVVPVPSEVVPVPSEVVPVASKVVPVPSEVVPVTSEVVPVPSEVVPVTSEVVPVASEAAPKPPSPSFPQQDQALPWTAPSALRVKPYRRVDAASSRRPHSSYTGSELKERREADFEIQLMSHDKRSALNKAGVAEVPPERPSSTFSPVTAFRSSSLRQHIQVEGDGTRAIRRPAPGSGSFHLSITTARNRDGERPRSGSFVEVLDQTEGKNKPIGGNEDKKNRGSQPRGGPFGVGRLRQEEPRGPVLGSWDKRDSLKKVELATPSKSEPTNAGVVEGEEVESSQEEVEEAVEAKEIQEEDGKMAFGIKLRSTSLSFRLRPNCTSNHDPKTVLCEDSSNKQNQQEIRGPAIYMSEKLPSNTSFTPTNLGESRPRDPTPSGLSPPVKHSALFTTDPPIMPAEVQMTTSDPKEAETAPQEPQPAPQTAASEVSWMSLAMEKTRSLQQLFTSRFPRDFTGMQTAARPQAQAPPANPLETVTQIQTVKIQEGAIQLEAANQLSAEAALSRSQAQTVKSPPVTVQQRVSVTSVAFKEPQKQTNQEQPNTTQSHPVFSPQATSWTTPSPVHVPLQTESTPHFTSQSPLAQSYLPSGQQQPPWSNRGPATQLRSTTVALTSAVASAAAPPSVNTWGRGEEEVAGRKEAPSLSVRRAVWSGSVSDRAVFLEKRAEWTTSPGPKGVELRKPQTDVQTSGEPPALVKTTSLSKDTIPEGRQGVKLAESSPTKVLERPLEDKWPRKNVVASSLRSSPPTLPSGLQSMSDSGQPSWMELAKRKSMAWSDKTMD</sequence>
<dbReference type="InterPro" id="IPR026713">
    <property type="entry name" value="CRACD-like"/>
</dbReference>
<evidence type="ECO:0000313" key="3">
    <source>
        <dbReference type="Ensembl" id="ENSAPEP00000009328.1"/>
    </source>
</evidence>
<feature type="compositionally biased region" description="Polar residues" evidence="1">
    <location>
        <begin position="690"/>
        <end position="702"/>
    </location>
</feature>
<feature type="compositionally biased region" description="Polar residues" evidence="1">
    <location>
        <begin position="832"/>
        <end position="846"/>
    </location>
</feature>
<dbReference type="GeneTree" id="ENSGT00940000163031"/>
<evidence type="ECO:0000313" key="4">
    <source>
        <dbReference type="Proteomes" id="UP000265080"/>
    </source>
</evidence>
<dbReference type="AlphaFoldDB" id="A0A3P8S9A8"/>
<keyword evidence="4" id="KW-1185">Reference proteome</keyword>